<dbReference type="AlphaFoldDB" id="A0A9Q1Q702"/>
<keyword evidence="2" id="KW-1185">Reference proteome</keyword>
<dbReference type="Proteomes" id="UP001153076">
    <property type="component" value="Unassembled WGS sequence"/>
</dbReference>
<evidence type="ECO:0000313" key="2">
    <source>
        <dbReference type="Proteomes" id="UP001153076"/>
    </source>
</evidence>
<protein>
    <submittedName>
        <fullName evidence="1">Uncharacterized protein</fullName>
    </submittedName>
</protein>
<proteinExistence type="predicted"/>
<dbReference type="EMBL" id="JAKOGI010000747">
    <property type="protein sequence ID" value="KAJ8430859.1"/>
    <property type="molecule type" value="Genomic_DNA"/>
</dbReference>
<comment type="caution">
    <text evidence="1">The sequence shown here is derived from an EMBL/GenBank/DDBJ whole genome shotgun (WGS) entry which is preliminary data.</text>
</comment>
<gene>
    <name evidence="1" type="ORF">Cgig2_007099</name>
</gene>
<evidence type="ECO:0000313" key="1">
    <source>
        <dbReference type="EMBL" id="KAJ8430859.1"/>
    </source>
</evidence>
<organism evidence="1 2">
    <name type="scientific">Carnegiea gigantea</name>
    <dbReference type="NCBI Taxonomy" id="171969"/>
    <lineage>
        <taxon>Eukaryota</taxon>
        <taxon>Viridiplantae</taxon>
        <taxon>Streptophyta</taxon>
        <taxon>Embryophyta</taxon>
        <taxon>Tracheophyta</taxon>
        <taxon>Spermatophyta</taxon>
        <taxon>Magnoliopsida</taxon>
        <taxon>eudicotyledons</taxon>
        <taxon>Gunneridae</taxon>
        <taxon>Pentapetalae</taxon>
        <taxon>Caryophyllales</taxon>
        <taxon>Cactineae</taxon>
        <taxon>Cactaceae</taxon>
        <taxon>Cactoideae</taxon>
        <taxon>Echinocereeae</taxon>
        <taxon>Carnegiea</taxon>
    </lineage>
</organism>
<reference evidence="1" key="1">
    <citation type="submission" date="2022-04" db="EMBL/GenBank/DDBJ databases">
        <title>Carnegiea gigantea Genome sequencing and assembly v2.</title>
        <authorList>
            <person name="Copetti D."/>
            <person name="Sanderson M.J."/>
            <person name="Burquez A."/>
            <person name="Wojciechowski M.F."/>
        </authorList>
    </citation>
    <scope>NUCLEOTIDE SEQUENCE</scope>
    <source>
        <strain evidence="1">SGP5-SGP5p</strain>
        <tissue evidence="1">Aerial part</tissue>
    </source>
</reference>
<dbReference type="OrthoDB" id="1748863at2759"/>
<accession>A0A9Q1Q702</accession>
<sequence>MNVVSDPISKSICIFNLHMKFGNIWRRDSMLVIVHENTSCIRMCLLLNKIEHLLVESSAMLSKGAGDTHCTECGNKGYPSWHPKFKKFPQRKNISKQSGFKGKPRENELQSVNQVEATSTAPTLNAGYNLTQQQVEQLIKLLPIGGIMYCSCATTTSTDWILDTGAADHMTPAATTLTKLHSNKSKSHINLSNGHTGCNETKPI</sequence>
<name>A0A9Q1Q702_9CARY</name>